<dbReference type="PROSITE" id="PS51257">
    <property type="entry name" value="PROKAR_LIPOPROTEIN"/>
    <property type="match status" value="1"/>
</dbReference>
<accession>A0A1G1XLE2</accession>
<dbReference type="EMBL" id="MHHZ01000023">
    <property type="protein sequence ID" value="OGY40903.1"/>
    <property type="molecule type" value="Genomic_DNA"/>
</dbReference>
<comment type="caution">
    <text evidence="1">The sequence shown here is derived from an EMBL/GenBank/DDBJ whole genome shotgun (WGS) entry which is preliminary data.</text>
</comment>
<sequence length="180" mass="20148">MKKLVMSARGGSAFGGKKIFLFSILLLTLIFISGCNLISNNLNQNQYVASRENQKIIFYTSPDPYTKYCNGADMDSAGYKNSLTKSNTISIAGKLSRTDIIKMSVRQASKNANLETITNSEPDFLKIIGDTTYLKPIDGWAGVSIFLCAWKPLVEVNLLHFPEIKKVEWINDLQKWGELK</sequence>
<evidence type="ECO:0000313" key="1">
    <source>
        <dbReference type="EMBL" id="OGY40903.1"/>
    </source>
</evidence>
<dbReference type="Proteomes" id="UP000176498">
    <property type="component" value="Unassembled WGS sequence"/>
</dbReference>
<protein>
    <submittedName>
        <fullName evidence="1">Uncharacterized protein</fullName>
    </submittedName>
</protein>
<dbReference type="AlphaFoldDB" id="A0A1G1XLE2"/>
<proteinExistence type="predicted"/>
<name>A0A1G1XLE2_9BACT</name>
<reference evidence="1 2" key="1">
    <citation type="journal article" date="2016" name="Nat. Commun.">
        <title>Thousands of microbial genomes shed light on interconnected biogeochemical processes in an aquifer system.</title>
        <authorList>
            <person name="Anantharaman K."/>
            <person name="Brown C.T."/>
            <person name="Hug L.A."/>
            <person name="Sharon I."/>
            <person name="Castelle C.J."/>
            <person name="Probst A.J."/>
            <person name="Thomas B.C."/>
            <person name="Singh A."/>
            <person name="Wilkins M.J."/>
            <person name="Karaoz U."/>
            <person name="Brodie E.L."/>
            <person name="Williams K.H."/>
            <person name="Hubbard S.S."/>
            <person name="Banfield J.F."/>
        </authorList>
    </citation>
    <scope>NUCLEOTIDE SEQUENCE [LARGE SCALE GENOMIC DNA]</scope>
</reference>
<evidence type="ECO:0000313" key="2">
    <source>
        <dbReference type="Proteomes" id="UP000176498"/>
    </source>
</evidence>
<gene>
    <name evidence="1" type="ORF">A2Y82_03470</name>
</gene>
<organism evidence="1 2">
    <name type="scientific">Candidatus Buchananbacteria bacterium RBG_13_36_9</name>
    <dbReference type="NCBI Taxonomy" id="1797530"/>
    <lineage>
        <taxon>Bacteria</taxon>
        <taxon>Candidatus Buchananiibacteriota</taxon>
    </lineage>
</organism>